<dbReference type="OrthoDB" id="2500073at2759"/>
<feature type="compositionally biased region" description="Basic and acidic residues" evidence="1">
    <location>
        <begin position="14"/>
        <end position="24"/>
    </location>
</feature>
<comment type="caution">
    <text evidence="2">The sequence shown here is derived from an EMBL/GenBank/DDBJ whole genome shotgun (WGS) entry which is preliminary data.</text>
</comment>
<sequence>MATTTSAPASQRPTEFESKSRSHVETQSPPAAAQSQSQNSTDNTNANANAANGDTEEGGENKDKSIEPDGGYPPQLHAGAVGLGPEYGKGASGGDKLTGWKVEIAGKITRNPQKVQHGKDMRTGELKKKEKEDDKNPFSNAEEKDEKKDDADAKPPQSNDGADADKPASRTSNAGETAAKEQAATTAPEGTDDAEVQRKGEATRGDKQIG</sequence>
<dbReference type="STRING" id="92696.A0A4R0RSJ5"/>
<protein>
    <submittedName>
        <fullName evidence="2">Uncharacterized protein</fullName>
    </submittedName>
</protein>
<feature type="region of interest" description="Disordered" evidence="1">
    <location>
        <begin position="1"/>
        <end position="210"/>
    </location>
</feature>
<feature type="compositionally biased region" description="Low complexity" evidence="1">
    <location>
        <begin position="31"/>
        <end position="53"/>
    </location>
</feature>
<feature type="compositionally biased region" description="Basic and acidic residues" evidence="1">
    <location>
        <begin position="195"/>
        <end position="210"/>
    </location>
</feature>
<feature type="compositionally biased region" description="Polar residues" evidence="1">
    <location>
        <begin position="1"/>
        <end position="13"/>
    </location>
</feature>
<organism evidence="2 3">
    <name type="scientific">Steccherinum ochraceum</name>
    <dbReference type="NCBI Taxonomy" id="92696"/>
    <lineage>
        <taxon>Eukaryota</taxon>
        <taxon>Fungi</taxon>
        <taxon>Dikarya</taxon>
        <taxon>Basidiomycota</taxon>
        <taxon>Agaricomycotina</taxon>
        <taxon>Agaricomycetes</taxon>
        <taxon>Polyporales</taxon>
        <taxon>Steccherinaceae</taxon>
        <taxon>Steccherinum</taxon>
    </lineage>
</organism>
<evidence type="ECO:0000256" key="1">
    <source>
        <dbReference type="SAM" id="MobiDB-lite"/>
    </source>
</evidence>
<reference evidence="2 3" key="1">
    <citation type="submission" date="2018-11" db="EMBL/GenBank/DDBJ databases">
        <title>Genome assembly of Steccherinum ochraceum LE-BIN_3174, the white-rot fungus of the Steccherinaceae family (The Residual Polyporoid clade, Polyporales, Basidiomycota).</title>
        <authorList>
            <person name="Fedorova T.V."/>
            <person name="Glazunova O.A."/>
            <person name="Landesman E.O."/>
            <person name="Moiseenko K.V."/>
            <person name="Psurtseva N.V."/>
            <person name="Savinova O.S."/>
            <person name="Shakhova N.V."/>
            <person name="Tyazhelova T.V."/>
            <person name="Vasina D.V."/>
        </authorList>
    </citation>
    <scope>NUCLEOTIDE SEQUENCE [LARGE SCALE GENOMIC DNA]</scope>
    <source>
        <strain evidence="2 3">LE-BIN_3174</strain>
    </source>
</reference>
<dbReference type="EMBL" id="RWJN01000044">
    <property type="protein sequence ID" value="TCD69295.1"/>
    <property type="molecule type" value="Genomic_DNA"/>
</dbReference>
<feature type="compositionally biased region" description="Gly residues" evidence="1">
    <location>
        <begin position="81"/>
        <end position="93"/>
    </location>
</feature>
<name>A0A4R0RSJ5_9APHY</name>
<keyword evidence="3" id="KW-1185">Reference proteome</keyword>
<evidence type="ECO:0000313" key="3">
    <source>
        <dbReference type="Proteomes" id="UP000292702"/>
    </source>
</evidence>
<dbReference type="AlphaFoldDB" id="A0A4R0RSJ5"/>
<accession>A0A4R0RSJ5</accession>
<gene>
    <name evidence="2" type="ORF">EIP91_008050</name>
</gene>
<dbReference type="Proteomes" id="UP000292702">
    <property type="component" value="Unassembled WGS sequence"/>
</dbReference>
<proteinExistence type="predicted"/>
<feature type="compositionally biased region" description="Low complexity" evidence="1">
    <location>
        <begin position="174"/>
        <end position="189"/>
    </location>
</feature>
<feature type="compositionally biased region" description="Basic and acidic residues" evidence="1">
    <location>
        <begin position="117"/>
        <end position="153"/>
    </location>
</feature>
<evidence type="ECO:0000313" key="2">
    <source>
        <dbReference type="EMBL" id="TCD69295.1"/>
    </source>
</evidence>